<dbReference type="PANTHER" id="PTHR43000">
    <property type="entry name" value="DTDP-D-GLUCOSE 4,6-DEHYDRATASE-RELATED"/>
    <property type="match status" value="1"/>
</dbReference>
<dbReference type="AlphaFoldDB" id="A0A1V1PAF8"/>
<evidence type="ECO:0000259" key="1">
    <source>
        <dbReference type="Pfam" id="PF16363"/>
    </source>
</evidence>
<proteinExistence type="predicted"/>
<reference evidence="3" key="1">
    <citation type="submission" date="2012-11" db="EMBL/GenBank/DDBJ databases">
        <authorList>
            <person name="Lucero-Rivera Y.E."/>
            <person name="Tovar-Ramirez D."/>
        </authorList>
    </citation>
    <scope>NUCLEOTIDE SEQUENCE [LARGE SCALE GENOMIC DNA]</scope>
    <source>
        <strain evidence="3">Araruama</strain>
    </source>
</reference>
<evidence type="ECO:0000313" key="3">
    <source>
        <dbReference type="Proteomes" id="UP000189670"/>
    </source>
</evidence>
<dbReference type="SUPFAM" id="SSF51735">
    <property type="entry name" value="NAD(P)-binding Rossmann-fold domains"/>
    <property type="match status" value="1"/>
</dbReference>
<name>A0A1V1PAF8_9BACT</name>
<dbReference type="EMBL" id="ATBP01000225">
    <property type="protein sequence ID" value="ETR71764.1"/>
    <property type="molecule type" value="Genomic_DNA"/>
</dbReference>
<sequence>MIELDGKKVLITGGLGFIGSNLAKKFLSYGSKVTIFDCLDPRSGGNLYNVNEFKNSVNMQYYDILNFDQLVHSVVDKDIIVNCAASTSHPFSMKEPWIDLDVNSKGVINILEAIRRFNKDVKFVHIGTTTQLGQTQYQPADESHPEFPRDIYSANKSVSEKYVLVYAYAYGIKACVIRLSNVYGPRASIHSPEFTFNNYFIGLALQGKDINVFGSGEQKRNLIYVDDVVNAIILASQSEKANGETMFAVNDEHLSVAQIARTISESLGPNNVNFVDWPIGKKSVDVGDAIISNKKIKQLLGWSPKFDFISGLEETKIFYKTCLNHYLR</sequence>
<comment type="caution">
    <text evidence="2">The sequence shown here is derived from an EMBL/GenBank/DDBJ whole genome shotgun (WGS) entry which is preliminary data.</text>
</comment>
<accession>A0A1V1PAF8</accession>
<dbReference type="Gene3D" id="3.90.25.10">
    <property type="entry name" value="UDP-galactose 4-epimerase, domain 1"/>
    <property type="match status" value="1"/>
</dbReference>
<dbReference type="Pfam" id="PF16363">
    <property type="entry name" value="GDP_Man_Dehyd"/>
    <property type="match status" value="1"/>
</dbReference>
<protein>
    <submittedName>
        <fullName evidence="2">NAD-dependent epimerase/dehydratase</fullName>
    </submittedName>
</protein>
<gene>
    <name evidence="2" type="ORF">OMM_02240</name>
</gene>
<organism evidence="2 3">
    <name type="scientific">Candidatus Magnetoglobus multicellularis str. Araruama</name>
    <dbReference type="NCBI Taxonomy" id="890399"/>
    <lineage>
        <taxon>Bacteria</taxon>
        <taxon>Pseudomonadati</taxon>
        <taxon>Thermodesulfobacteriota</taxon>
        <taxon>Desulfobacteria</taxon>
        <taxon>Desulfobacterales</taxon>
        <taxon>Desulfobacteraceae</taxon>
        <taxon>Candidatus Magnetoglobus</taxon>
    </lineage>
</organism>
<dbReference type="Gene3D" id="3.40.50.720">
    <property type="entry name" value="NAD(P)-binding Rossmann-like Domain"/>
    <property type="match status" value="1"/>
</dbReference>
<dbReference type="InterPro" id="IPR016040">
    <property type="entry name" value="NAD(P)-bd_dom"/>
</dbReference>
<dbReference type="Proteomes" id="UP000189670">
    <property type="component" value="Unassembled WGS sequence"/>
</dbReference>
<evidence type="ECO:0000313" key="2">
    <source>
        <dbReference type="EMBL" id="ETR71764.1"/>
    </source>
</evidence>
<dbReference type="InterPro" id="IPR036291">
    <property type="entry name" value="NAD(P)-bd_dom_sf"/>
</dbReference>
<feature type="domain" description="NAD(P)-binding" evidence="1">
    <location>
        <begin position="10"/>
        <end position="315"/>
    </location>
</feature>